<gene>
    <name evidence="8" type="primary">priA</name>
    <name evidence="11" type="ordered locus">Caci_3097</name>
</gene>
<feature type="compositionally biased region" description="Low complexity" evidence="9">
    <location>
        <begin position="43"/>
        <end position="52"/>
    </location>
</feature>
<feature type="compositionally biased region" description="Polar residues" evidence="9">
    <location>
        <begin position="337"/>
        <end position="352"/>
    </location>
</feature>
<evidence type="ECO:0000256" key="7">
    <source>
        <dbReference type="ARBA" id="ARBA00023125"/>
    </source>
</evidence>
<feature type="binding site" evidence="8">
    <location>
        <position position="593"/>
    </location>
    <ligand>
        <name>Zn(2+)</name>
        <dbReference type="ChEBI" id="CHEBI:29105"/>
        <label>2</label>
    </ligand>
</feature>
<feature type="region of interest" description="Disordered" evidence="9">
    <location>
        <begin position="792"/>
        <end position="831"/>
    </location>
</feature>
<accession>C7Q4N7</accession>
<keyword evidence="2 8" id="KW-0235">DNA replication</keyword>
<dbReference type="Gene3D" id="3.40.50.300">
    <property type="entry name" value="P-loop containing nucleotide triphosphate hydrolases"/>
    <property type="match status" value="1"/>
</dbReference>
<keyword evidence="3 8" id="KW-0479">Metal-binding</keyword>
<proteinExistence type="inferred from homology"/>
<dbReference type="eggNOG" id="COG1198">
    <property type="taxonomic scope" value="Bacteria"/>
</dbReference>
<organism evidence="11 12">
    <name type="scientific">Catenulispora acidiphila (strain DSM 44928 / JCM 14897 / NBRC 102108 / NRRL B-24433 / ID139908)</name>
    <dbReference type="NCBI Taxonomy" id="479433"/>
    <lineage>
        <taxon>Bacteria</taxon>
        <taxon>Bacillati</taxon>
        <taxon>Actinomycetota</taxon>
        <taxon>Actinomycetes</taxon>
        <taxon>Catenulisporales</taxon>
        <taxon>Catenulisporaceae</taxon>
        <taxon>Catenulispora</taxon>
    </lineage>
</organism>
<keyword evidence="12" id="KW-1185">Reference proteome</keyword>
<evidence type="ECO:0000256" key="8">
    <source>
        <dbReference type="HAMAP-Rule" id="MF_00983"/>
    </source>
</evidence>
<dbReference type="AlphaFoldDB" id="C7Q4N7"/>
<evidence type="ECO:0000256" key="5">
    <source>
        <dbReference type="ARBA" id="ARBA00022833"/>
    </source>
</evidence>
<feature type="binding site" evidence="8">
    <location>
        <position position="566"/>
    </location>
    <ligand>
        <name>Zn(2+)</name>
        <dbReference type="ChEBI" id="CHEBI:29105"/>
        <label>1</label>
    </ligand>
</feature>
<evidence type="ECO:0000256" key="6">
    <source>
        <dbReference type="ARBA" id="ARBA00022840"/>
    </source>
</evidence>
<comment type="subunit">
    <text evidence="8">Component of the replication restart primosome.</text>
</comment>
<feature type="binding site" evidence="8">
    <location>
        <position position="563"/>
    </location>
    <ligand>
        <name>Zn(2+)</name>
        <dbReference type="ChEBI" id="CHEBI:29105"/>
        <label>1</label>
    </ligand>
</feature>
<feature type="binding site" evidence="8">
    <location>
        <position position="590"/>
    </location>
    <ligand>
        <name>Zn(2+)</name>
        <dbReference type="ChEBI" id="CHEBI:29105"/>
        <label>2</label>
    </ligand>
</feature>
<feature type="compositionally biased region" description="Basic and acidic residues" evidence="9">
    <location>
        <begin position="792"/>
        <end position="828"/>
    </location>
</feature>
<comment type="cofactor">
    <cofactor evidence="8">
        <name>Zn(2+)</name>
        <dbReference type="ChEBI" id="CHEBI:29105"/>
    </cofactor>
    <text evidence="8">Binds 2 zinc ions per subunit.</text>
</comment>
<dbReference type="STRING" id="479433.Caci_3097"/>
<dbReference type="InterPro" id="IPR042115">
    <property type="entry name" value="PriA_3primeBD_sf"/>
</dbReference>
<dbReference type="HOGENOM" id="CLU_015485_1_0_11"/>
<protein>
    <recommendedName>
        <fullName evidence="8">Probable replication restart protein PriA</fullName>
    </recommendedName>
    <alternativeName>
        <fullName evidence="8">Putative ATP-dependent DNA helicase PriA</fullName>
    </alternativeName>
</protein>
<dbReference type="FunCoup" id="C7Q4N7">
    <property type="interactions" value="86"/>
</dbReference>
<feature type="compositionally biased region" description="Basic and acidic residues" evidence="9">
    <location>
        <begin position="1"/>
        <end position="18"/>
    </location>
</feature>
<keyword evidence="4 8" id="KW-0547">Nucleotide-binding</keyword>
<feature type="binding site" evidence="8">
    <location>
        <position position="611"/>
    </location>
    <ligand>
        <name>Zn(2+)</name>
        <dbReference type="ChEBI" id="CHEBI:29105"/>
        <label>1</label>
    </ligand>
</feature>
<feature type="domain" description="Primosomal protein N' 3' DNA-binding" evidence="10">
    <location>
        <begin position="86"/>
        <end position="184"/>
    </location>
</feature>
<keyword evidence="11" id="KW-0378">Hydrolase</keyword>
<dbReference type="GO" id="GO:0043138">
    <property type="term" value="F:3'-5' DNA helicase activity"/>
    <property type="evidence" value="ECO:0007669"/>
    <property type="project" value="TreeGrafter"/>
</dbReference>
<keyword evidence="6 8" id="KW-0067">ATP-binding</keyword>
<evidence type="ECO:0000256" key="4">
    <source>
        <dbReference type="ARBA" id="ARBA00022741"/>
    </source>
</evidence>
<dbReference type="Pfam" id="PF17764">
    <property type="entry name" value="PriA_3primeBD"/>
    <property type="match status" value="1"/>
</dbReference>
<keyword evidence="5 8" id="KW-0862">Zinc</keyword>
<keyword evidence="11" id="KW-0347">Helicase</keyword>
<evidence type="ECO:0000313" key="11">
    <source>
        <dbReference type="EMBL" id="ACU72006.1"/>
    </source>
</evidence>
<feature type="binding site" evidence="8">
    <location>
        <position position="575"/>
    </location>
    <ligand>
        <name>Zn(2+)</name>
        <dbReference type="ChEBI" id="CHEBI:29105"/>
        <label>2</label>
    </ligand>
</feature>
<comment type="similarity">
    <text evidence="8">Belongs to the helicase family. PriA subfamily.</text>
</comment>
<dbReference type="EMBL" id="CP001700">
    <property type="protein sequence ID" value="ACU72006.1"/>
    <property type="molecule type" value="Genomic_DNA"/>
</dbReference>
<dbReference type="GO" id="GO:0006269">
    <property type="term" value="P:DNA replication, synthesis of primer"/>
    <property type="evidence" value="ECO:0007669"/>
    <property type="project" value="UniProtKB-KW"/>
</dbReference>
<name>C7Q4N7_CATAD</name>
<keyword evidence="7 8" id="KW-0238">DNA-binding</keyword>
<comment type="caution">
    <text evidence="8">Lacks conserved residue(s) required for the propagation of feature annotation.</text>
</comment>
<dbReference type="OrthoDB" id="3177118at2"/>
<feature type="compositionally biased region" description="Low complexity" evidence="9">
    <location>
        <begin position="59"/>
        <end position="68"/>
    </location>
</feature>
<feature type="binding site" evidence="8">
    <location>
        <position position="572"/>
    </location>
    <ligand>
        <name>Zn(2+)</name>
        <dbReference type="ChEBI" id="CHEBI:29105"/>
        <label>2</label>
    </ligand>
</feature>
<dbReference type="GO" id="GO:0008270">
    <property type="term" value="F:zinc ion binding"/>
    <property type="evidence" value="ECO:0007669"/>
    <property type="project" value="UniProtKB-UniRule"/>
</dbReference>
<keyword evidence="1 8" id="KW-0639">Primosome</keyword>
<dbReference type="InterPro" id="IPR005259">
    <property type="entry name" value="PriA"/>
</dbReference>
<dbReference type="RefSeq" id="WP_012787299.1">
    <property type="nucleotide sequence ID" value="NC_013131.1"/>
</dbReference>
<feature type="compositionally biased region" description="Acidic residues" evidence="9">
    <location>
        <begin position="290"/>
        <end position="306"/>
    </location>
</feature>
<feature type="region of interest" description="Disordered" evidence="9">
    <location>
        <begin position="285"/>
        <end position="352"/>
    </location>
</feature>
<evidence type="ECO:0000256" key="1">
    <source>
        <dbReference type="ARBA" id="ARBA00022515"/>
    </source>
</evidence>
<dbReference type="InterPro" id="IPR027417">
    <property type="entry name" value="P-loop_NTPase"/>
</dbReference>
<dbReference type="InterPro" id="IPR041222">
    <property type="entry name" value="PriA_3primeBD"/>
</dbReference>
<dbReference type="GO" id="GO:0006270">
    <property type="term" value="P:DNA replication initiation"/>
    <property type="evidence" value="ECO:0007669"/>
    <property type="project" value="TreeGrafter"/>
</dbReference>
<feature type="compositionally biased region" description="Acidic residues" evidence="9">
    <location>
        <begin position="32"/>
        <end position="42"/>
    </location>
</feature>
<feature type="compositionally biased region" description="Basic and acidic residues" evidence="9">
    <location>
        <begin position="324"/>
        <end position="335"/>
    </location>
</feature>
<dbReference type="KEGG" id="cai:Caci_3097"/>
<evidence type="ECO:0000256" key="9">
    <source>
        <dbReference type="SAM" id="MobiDB-lite"/>
    </source>
</evidence>
<dbReference type="GO" id="GO:0005524">
    <property type="term" value="F:ATP binding"/>
    <property type="evidence" value="ECO:0007669"/>
    <property type="project" value="UniProtKB-UniRule"/>
</dbReference>
<comment type="caution">
    <text evidence="8">As this protein does not have any detectable helicase domains, it probably does not have helicase activity.</text>
</comment>
<dbReference type="HAMAP" id="MF_00983">
    <property type="entry name" value="PriA"/>
    <property type="match status" value="1"/>
</dbReference>
<dbReference type="Proteomes" id="UP000000851">
    <property type="component" value="Chromosome"/>
</dbReference>
<dbReference type="PANTHER" id="PTHR30580:SF0">
    <property type="entry name" value="PRIMOSOMAL PROTEIN N"/>
    <property type="match status" value="1"/>
</dbReference>
<dbReference type="InParanoid" id="C7Q4N7"/>
<reference evidence="11 12" key="1">
    <citation type="journal article" date="2009" name="Stand. Genomic Sci.">
        <title>Complete genome sequence of Catenulispora acidiphila type strain (ID 139908).</title>
        <authorList>
            <person name="Copeland A."/>
            <person name="Lapidus A."/>
            <person name="Glavina Del Rio T."/>
            <person name="Nolan M."/>
            <person name="Lucas S."/>
            <person name="Chen F."/>
            <person name="Tice H."/>
            <person name="Cheng J.F."/>
            <person name="Bruce D."/>
            <person name="Goodwin L."/>
            <person name="Pitluck S."/>
            <person name="Mikhailova N."/>
            <person name="Pati A."/>
            <person name="Ivanova N."/>
            <person name="Mavromatis K."/>
            <person name="Chen A."/>
            <person name="Palaniappan K."/>
            <person name="Chain P."/>
            <person name="Land M."/>
            <person name="Hauser L."/>
            <person name="Chang Y.J."/>
            <person name="Jeffries C.D."/>
            <person name="Chertkov O."/>
            <person name="Brettin T."/>
            <person name="Detter J.C."/>
            <person name="Han C."/>
            <person name="Ali Z."/>
            <person name="Tindall B.J."/>
            <person name="Goker M."/>
            <person name="Bristow J."/>
            <person name="Eisen J.A."/>
            <person name="Markowitz V."/>
            <person name="Hugenholtz P."/>
            <person name="Kyrpides N.C."/>
            <person name="Klenk H.P."/>
        </authorList>
    </citation>
    <scope>NUCLEOTIDE SEQUENCE [LARGE SCALE GENOMIC DNA]</scope>
    <source>
        <strain evidence="12">DSM 44928 / JCM 14897 / NBRC 102108 / NRRL B-24433 / ID139908</strain>
    </source>
</reference>
<dbReference type="GO" id="GO:0003677">
    <property type="term" value="F:DNA binding"/>
    <property type="evidence" value="ECO:0007669"/>
    <property type="project" value="UniProtKB-UniRule"/>
</dbReference>
<dbReference type="GO" id="GO:0006310">
    <property type="term" value="P:DNA recombination"/>
    <property type="evidence" value="ECO:0007669"/>
    <property type="project" value="InterPro"/>
</dbReference>
<evidence type="ECO:0000259" key="10">
    <source>
        <dbReference type="Pfam" id="PF17764"/>
    </source>
</evidence>
<dbReference type="PANTHER" id="PTHR30580">
    <property type="entry name" value="PRIMOSOMAL PROTEIN N"/>
    <property type="match status" value="1"/>
</dbReference>
<dbReference type="Gene3D" id="3.40.1440.60">
    <property type="entry name" value="PriA, 3(prime) DNA-binding domain"/>
    <property type="match status" value="1"/>
</dbReference>
<dbReference type="GO" id="GO:1990077">
    <property type="term" value="C:primosome complex"/>
    <property type="evidence" value="ECO:0007669"/>
    <property type="project" value="UniProtKB-UniRule"/>
</dbReference>
<sequence length="876" mass="94132">MEALEQKNTEGRPDDKPTEVPLLDAPVPDAPDAPDADQEADPNADPGADPRQAARRAAGRSARQAARQAKPKPAREPAPELPYAQVVLALELSHLDRAFDYLVPTELDADAQPGVRVRVRFAGQLVDGFVISRAAESGFAGRFEWLQKVVSPLPVLTPEILDLARTVADRYAGTLADVLRLAVPPRHASAEKTPAKLLDAGPDKPVDGAPWGVYGGGREFIKALQRKTEPKLPRAVWTCLPATDWATAIATAMHAVATDAVVLPEPDPAPMQAQAQVPVHVQATASEEAATSEEVPDPDVIADDPTDPALPDPDLPTDYDIDPENLRDLDDDRYSDAATSETPKQTTEIVSEPTSIATADPLHVPGRGALAIVPDHRDLARLDAALTEIAGPGHHVVLSEELGPAKRYQNWLAVLRGDVKMVIGTRSAMFAPVADLGFVTVWDDGDDLHAEPRAPYPHVREVLLLRAHATGAAALIGGYTCTAEGAQLVESRWAYPLTAFRSTVRAKSPLIRTSGEELEKERDPAAAAARLPNLAWRTARAALDDGPVLIQVPRGGYAPSLACIRCRKHARCNHCHGPLELTSGHAMASCLWCGRPAGGWRCDGIVNERPCGGDRFRMLAIGVQRTAEELGRAFANTKVISSAQDTVLSQVSDKPALIVATPGAEPVADGGYAAALLLDGWSLLARRDLRSGEEALRRWLNAAALVRPGTEGGKVVIMAEPGLAPVQALVRWDPVWHARRELTDRGELHYPPLARVAELTGTPAAVAEELSLLRLPEAAEILGPVAVDVPRSDERAAQKADARAGKNADRLGRGERPEKPKPAEERPRQQLHRALVRVPRRLGGDLSAAVREAQGVRSARKAEEWVRVRIDPVQIG</sequence>
<dbReference type="GO" id="GO:0006302">
    <property type="term" value="P:double-strand break repair"/>
    <property type="evidence" value="ECO:0007669"/>
    <property type="project" value="InterPro"/>
</dbReference>
<evidence type="ECO:0000256" key="2">
    <source>
        <dbReference type="ARBA" id="ARBA00022705"/>
    </source>
</evidence>
<feature type="region of interest" description="Disordered" evidence="9">
    <location>
        <begin position="1"/>
        <end position="78"/>
    </location>
</feature>
<evidence type="ECO:0000313" key="12">
    <source>
        <dbReference type="Proteomes" id="UP000000851"/>
    </source>
</evidence>
<evidence type="ECO:0000256" key="3">
    <source>
        <dbReference type="ARBA" id="ARBA00022723"/>
    </source>
</evidence>
<comment type="function">
    <text evidence="8">Initiates the restart of stalled replication forks, which reloads the replicative helicase on sites other than the origin of replication. Recognizes and binds to abandoned replication forks and remodels them to uncover a helicase loading site. Promotes assembly of the primosome at these replication forks.</text>
</comment>